<protein>
    <submittedName>
        <fullName evidence="1">Uncharacterized protein</fullName>
    </submittedName>
</protein>
<comment type="caution">
    <text evidence="1">The sequence shown here is derived from an EMBL/GenBank/DDBJ whole genome shotgun (WGS) entry which is preliminary data.</text>
</comment>
<dbReference type="Proteomes" id="UP001149090">
    <property type="component" value="Unassembled WGS sequence"/>
</dbReference>
<gene>
    <name evidence="1" type="ORF">M0811_13456</name>
</gene>
<proteinExistence type="predicted"/>
<dbReference type="EMBL" id="JAPDFW010000139">
    <property type="protein sequence ID" value="KAJ5066601.1"/>
    <property type="molecule type" value="Genomic_DNA"/>
</dbReference>
<sequence>MVKALIQLLTSYHLMKNTTDSLIPIYRRIISFSLQTFFNNFKEANFLKTPNQDFIFMTKLISFTLFEDPFFFDVLEKIRSIWANIVSLNLENRSSLNFIDLILEINQNFTEKVKNLEISKPGASSYTNKKQLYDQFGVWMRWFTHNSKKIK</sequence>
<dbReference type="AlphaFoldDB" id="A0A9Q0L5X6"/>
<organism evidence="1 2">
    <name type="scientific">Anaeramoeba ignava</name>
    <name type="common">Anaerobic marine amoeba</name>
    <dbReference type="NCBI Taxonomy" id="1746090"/>
    <lineage>
        <taxon>Eukaryota</taxon>
        <taxon>Metamonada</taxon>
        <taxon>Anaeramoebidae</taxon>
        <taxon>Anaeramoeba</taxon>
    </lineage>
</organism>
<evidence type="ECO:0000313" key="1">
    <source>
        <dbReference type="EMBL" id="KAJ5066601.1"/>
    </source>
</evidence>
<name>A0A9Q0L5X6_ANAIG</name>
<accession>A0A9Q0L5X6</accession>
<evidence type="ECO:0000313" key="2">
    <source>
        <dbReference type="Proteomes" id="UP001149090"/>
    </source>
</evidence>
<keyword evidence="2" id="KW-1185">Reference proteome</keyword>
<reference evidence="1" key="1">
    <citation type="submission" date="2022-10" db="EMBL/GenBank/DDBJ databases">
        <title>Novel sulphate-reducing endosymbionts in the free-living metamonad Anaeramoeba.</title>
        <authorList>
            <person name="Jerlstrom-Hultqvist J."/>
            <person name="Cepicka I."/>
            <person name="Gallot-Lavallee L."/>
            <person name="Salas-Leiva D."/>
            <person name="Curtis B.A."/>
            <person name="Zahonova K."/>
            <person name="Pipaliya S."/>
            <person name="Dacks J."/>
            <person name="Roger A.J."/>
        </authorList>
    </citation>
    <scope>NUCLEOTIDE SEQUENCE</scope>
    <source>
        <strain evidence="1">BMAN</strain>
    </source>
</reference>